<proteinExistence type="predicted"/>
<dbReference type="InterPro" id="IPR052719">
    <property type="entry name" value="CvpA-like"/>
</dbReference>
<evidence type="ECO:0000256" key="6">
    <source>
        <dbReference type="SAM" id="Phobius"/>
    </source>
</evidence>
<comment type="caution">
    <text evidence="7">The sequence shown here is derived from an EMBL/GenBank/DDBJ whole genome shotgun (WGS) entry which is preliminary data.</text>
</comment>
<dbReference type="PANTHER" id="PTHR36926">
    <property type="entry name" value="COLICIN V PRODUCTION PROTEIN"/>
    <property type="match status" value="1"/>
</dbReference>
<feature type="transmembrane region" description="Helical" evidence="6">
    <location>
        <begin position="66"/>
        <end position="85"/>
    </location>
</feature>
<evidence type="ECO:0000256" key="1">
    <source>
        <dbReference type="ARBA" id="ARBA00004141"/>
    </source>
</evidence>
<organism evidence="7 8">
    <name type="scientific">Candidatus Electrothrix aarhusensis</name>
    <dbReference type="NCBI Taxonomy" id="1859131"/>
    <lineage>
        <taxon>Bacteria</taxon>
        <taxon>Pseudomonadati</taxon>
        <taxon>Thermodesulfobacteriota</taxon>
        <taxon>Desulfobulbia</taxon>
        <taxon>Desulfobulbales</taxon>
        <taxon>Desulfobulbaceae</taxon>
        <taxon>Candidatus Electrothrix</taxon>
    </lineage>
</organism>
<sequence length="220" mass="23852">MDLASITLFDYTLLAVLILFVVHGLWAGFFRQLPFVIALVGSYAASCRYAGDLMPHVGQFTESPKIVFGGGFIFLLIVSTLLVKLIGKLIRKVVQVKAVGWGNRLFLGVPLALAKAAVLAVLVIMFLTATLSPPKHSFRDSMARPYLEQGADIIRIFIQDAEIRKDLKPRKASVQQEAAAKQGGFVPSRAAYPQQQPDHSSSGRRGAGADDPASSTEVLK</sequence>
<feature type="transmembrane region" description="Helical" evidence="6">
    <location>
        <begin position="6"/>
        <end position="26"/>
    </location>
</feature>
<reference evidence="7 8" key="1">
    <citation type="submission" date="2017-01" db="EMBL/GenBank/DDBJ databases">
        <title>The cable genome- insights into the physiology and evolution of filamentous bacteria capable of sulfide oxidation via long distance electron transfer.</title>
        <authorList>
            <person name="Schreiber L."/>
            <person name="Bjerg J.T."/>
            <person name="Boggild A."/>
            <person name="Van De Vossenberg J."/>
            <person name="Meysman F."/>
            <person name="Nielsen L.P."/>
            <person name="Schramm A."/>
            <person name="Kjeldsen K.U."/>
        </authorList>
    </citation>
    <scope>NUCLEOTIDE SEQUENCE [LARGE SCALE GENOMIC DNA]</scope>
    <source>
        <strain evidence="7">MCF</strain>
    </source>
</reference>
<evidence type="ECO:0000256" key="4">
    <source>
        <dbReference type="ARBA" id="ARBA00023136"/>
    </source>
</evidence>
<evidence type="ECO:0000256" key="5">
    <source>
        <dbReference type="SAM" id="MobiDB-lite"/>
    </source>
</evidence>
<keyword evidence="8" id="KW-1185">Reference proteome</keyword>
<keyword evidence="3 6" id="KW-1133">Transmembrane helix</keyword>
<dbReference type="Pfam" id="PF02674">
    <property type="entry name" value="Colicin_V"/>
    <property type="match status" value="1"/>
</dbReference>
<feature type="transmembrane region" description="Helical" evidence="6">
    <location>
        <begin position="105"/>
        <end position="127"/>
    </location>
</feature>
<dbReference type="AlphaFoldDB" id="A0A444IXX5"/>
<evidence type="ECO:0000313" key="8">
    <source>
        <dbReference type="Proteomes" id="UP000287853"/>
    </source>
</evidence>
<comment type="subcellular location">
    <subcellularLocation>
        <location evidence="1">Membrane</location>
        <topology evidence="1">Multi-pass membrane protein</topology>
    </subcellularLocation>
</comment>
<dbReference type="EMBL" id="MTKO01000073">
    <property type="protein sequence ID" value="RWX45714.1"/>
    <property type="molecule type" value="Genomic_DNA"/>
</dbReference>
<keyword evidence="4 6" id="KW-0472">Membrane</keyword>
<gene>
    <name evidence="7" type="ORF">H206_00703</name>
</gene>
<evidence type="ECO:0000256" key="3">
    <source>
        <dbReference type="ARBA" id="ARBA00022989"/>
    </source>
</evidence>
<dbReference type="GO" id="GO:0016020">
    <property type="term" value="C:membrane"/>
    <property type="evidence" value="ECO:0007669"/>
    <property type="project" value="UniProtKB-SubCell"/>
</dbReference>
<accession>A0A444IXX5</accession>
<keyword evidence="2 6" id="KW-0812">Transmembrane</keyword>
<name>A0A444IXX5_9BACT</name>
<protein>
    <submittedName>
        <fullName evidence="7">Colicin V production protein</fullName>
    </submittedName>
</protein>
<dbReference type="GO" id="GO:0009403">
    <property type="term" value="P:toxin biosynthetic process"/>
    <property type="evidence" value="ECO:0007669"/>
    <property type="project" value="InterPro"/>
</dbReference>
<evidence type="ECO:0000313" key="7">
    <source>
        <dbReference type="EMBL" id="RWX45714.1"/>
    </source>
</evidence>
<evidence type="ECO:0000256" key="2">
    <source>
        <dbReference type="ARBA" id="ARBA00022692"/>
    </source>
</evidence>
<feature type="transmembrane region" description="Helical" evidence="6">
    <location>
        <begin position="33"/>
        <end position="51"/>
    </location>
</feature>
<dbReference type="InterPro" id="IPR003825">
    <property type="entry name" value="Colicin-V_CvpA"/>
</dbReference>
<feature type="region of interest" description="Disordered" evidence="5">
    <location>
        <begin position="172"/>
        <end position="220"/>
    </location>
</feature>
<dbReference type="Proteomes" id="UP000287853">
    <property type="component" value="Unassembled WGS sequence"/>
</dbReference>
<dbReference type="PANTHER" id="PTHR36926:SF1">
    <property type="entry name" value="COLICIN V PRODUCTION PROTEIN"/>
    <property type="match status" value="1"/>
</dbReference>